<dbReference type="InterPro" id="IPR036116">
    <property type="entry name" value="FN3_sf"/>
</dbReference>
<keyword evidence="1" id="KW-0433">Leucine-rich repeat</keyword>
<keyword evidence="4" id="KW-1133">Transmembrane helix</keyword>
<dbReference type="SUPFAM" id="SSF49265">
    <property type="entry name" value="Fibronectin type III"/>
    <property type="match status" value="1"/>
</dbReference>
<evidence type="ECO:0000256" key="1">
    <source>
        <dbReference type="ARBA" id="ARBA00022614"/>
    </source>
</evidence>
<keyword evidence="5" id="KW-0732">Signal</keyword>
<keyword evidence="8" id="KW-1185">Reference proteome</keyword>
<reference evidence="7 8" key="1">
    <citation type="journal article" date="2019" name="Proc. Natl. Acad. Sci. U.S.A.">
        <title>Regulatory changes in pterin and carotenoid genes underlie balanced color polymorphisms in the wall lizard.</title>
        <authorList>
            <person name="Andrade P."/>
            <person name="Pinho C."/>
            <person name="Perez I de Lanuza G."/>
            <person name="Afonso S."/>
            <person name="Brejcha J."/>
            <person name="Rubin C.J."/>
            <person name="Wallerman O."/>
            <person name="Pereira P."/>
            <person name="Sabatino S.J."/>
            <person name="Bellati A."/>
            <person name="Pellitteri-Rosa D."/>
            <person name="Bosakova Z."/>
            <person name="Bunikis I."/>
            <person name="Carretero M.A."/>
            <person name="Feiner N."/>
            <person name="Marsik P."/>
            <person name="Pauperio F."/>
            <person name="Salvi D."/>
            <person name="Soler L."/>
            <person name="While G.M."/>
            <person name="Uller T."/>
            <person name="Font E."/>
            <person name="Andersson L."/>
            <person name="Carneiro M."/>
        </authorList>
    </citation>
    <scope>NUCLEOTIDE SEQUENCE</scope>
</reference>
<accession>A0A670HP49</accession>
<dbReference type="InterPro" id="IPR013783">
    <property type="entry name" value="Ig-like_fold"/>
</dbReference>
<evidence type="ECO:0000256" key="3">
    <source>
        <dbReference type="SAM" id="MobiDB-lite"/>
    </source>
</evidence>
<name>A0A670HP49_PODMU</name>
<dbReference type="InterPro" id="IPR032675">
    <property type="entry name" value="LRR_dom_sf"/>
</dbReference>
<dbReference type="Gene3D" id="2.60.40.10">
    <property type="entry name" value="Immunoglobulins"/>
    <property type="match status" value="1"/>
</dbReference>
<gene>
    <name evidence="7" type="primary">LRRN4</name>
</gene>
<feature type="chain" id="PRO_5025669887" evidence="5">
    <location>
        <begin position="18"/>
        <end position="763"/>
    </location>
</feature>
<dbReference type="AlphaFoldDB" id="A0A670HP49"/>
<dbReference type="PROSITE" id="PS51450">
    <property type="entry name" value="LRR"/>
    <property type="match status" value="1"/>
</dbReference>
<dbReference type="InterPro" id="IPR001611">
    <property type="entry name" value="Leu-rich_rpt"/>
</dbReference>
<dbReference type="Gene3D" id="3.80.10.10">
    <property type="entry name" value="Ribonuclease Inhibitor"/>
    <property type="match status" value="2"/>
</dbReference>
<proteinExistence type="predicted"/>
<evidence type="ECO:0000313" key="7">
    <source>
        <dbReference type="Ensembl" id="ENSPMRP00000001438.1"/>
    </source>
</evidence>
<dbReference type="Pfam" id="PF13855">
    <property type="entry name" value="LRR_8"/>
    <property type="match status" value="1"/>
</dbReference>
<dbReference type="InterPro" id="IPR003591">
    <property type="entry name" value="Leu-rich_rpt_typical-subtyp"/>
</dbReference>
<sequence length="763" mass="84929">MLCFLACLLVLVREVPSRPTKETGSTAAGDAKILFQLKPNAWKENVNLSSLSCGDLRAQTWASFHHRNQSLTSFPACLPELLEHLDLSVNLLPEFNSQEVADLPMLQSLSLRQNKIQQVTWDARNLSRLQFLDLSFNLLSVVPACNASVLQNLKWFSLAGNPIVEIQPLAFSCYPQLHFLNLSSTWLGKDGKEGIKESAFATIFLPGDATENAGSDIHLLDLSATYLERLHQNWTKDLPRLSSLYLRNMSRLSSLDVDTFLHLPELRVLDCRYSRALSLVETESFRHMPHLAFLIFQNCNLSSFSPWSLSSLQNVRIDLYGNPLVCSCDLSWLLSKPDRILLQRASETLCYPEAKAASGGMLLSEFYTECQRQRISNSTQVKLYGTSPSFTTDTLPDSSTFPQEWPSSPSSPQCPHLTWGDTAKEAPTEPDILAYKDKTFGRSTDGPPTAAALHTAASSRTLGELSFDPTPVSMTEMNQRKHGTTVVDGSIGHMDETWSHFTPLSPTAEEAAADSSLLIPHNTVRPAQSTPPLQSPTKAVPLLNLATTRNSPRSYEDYYDYDKQAEEFVAQGLGPCDYDPCRHLQKPCFDLQLLSPCLCPGISDEFTIPDPPRLREISEIRDTSAEVCWCAPYSAVRFYQLAYRPQDSQNFTVSGEIYATARRYTLYNLLPGSTYQVCIMASNKAGLSQTADWNEPSSPCGSFKTKSSYKSIFAALCATSGFFLIATILLSVCLCKKCKGPHTEHYNTHLVSYKNPAFDYSLK</sequence>
<dbReference type="GeneTree" id="ENSGT00940000161448"/>
<dbReference type="SMART" id="SM00369">
    <property type="entry name" value="LRR_TYP"/>
    <property type="match status" value="5"/>
</dbReference>
<dbReference type="SUPFAM" id="SSF52058">
    <property type="entry name" value="L domain-like"/>
    <property type="match status" value="1"/>
</dbReference>
<reference evidence="7" key="3">
    <citation type="submission" date="2025-09" db="UniProtKB">
        <authorList>
            <consortium name="Ensembl"/>
        </authorList>
    </citation>
    <scope>IDENTIFICATION</scope>
</reference>
<keyword evidence="4" id="KW-0812">Transmembrane</keyword>
<reference evidence="7" key="2">
    <citation type="submission" date="2025-08" db="UniProtKB">
        <authorList>
            <consortium name="Ensembl"/>
        </authorList>
    </citation>
    <scope>IDENTIFICATION</scope>
</reference>
<feature type="transmembrane region" description="Helical" evidence="4">
    <location>
        <begin position="712"/>
        <end position="735"/>
    </location>
</feature>
<feature type="region of interest" description="Disordered" evidence="3">
    <location>
        <begin position="393"/>
        <end position="415"/>
    </location>
</feature>
<dbReference type="RefSeq" id="XP_028578032.1">
    <property type="nucleotide sequence ID" value="XM_028722199.1"/>
</dbReference>
<dbReference type="OMA" id="LTQQGPW"/>
<feature type="compositionally biased region" description="Polar residues" evidence="3">
    <location>
        <begin position="393"/>
        <end position="402"/>
    </location>
</feature>
<dbReference type="KEGG" id="pmua:114593652"/>
<evidence type="ECO:0000313" key="8">
    <source>
        <dbReference type="Proteomes" id="UP000472272"/>
    </source>
</evidence>
<dbReference type="GO" id="GO:0005886">
    <property type="term" value="C:plasma membrane"/>
    <property type="evidence" value="ECO:0007669"/>
    <property type="project" value="Ensembl"/>
</dbReference>
<dbReference type="Ensembl" id="ENSPMRT00000001527.1">
    <property type="protein sequence ID" value="ENSPMRP00000001438.1"/>
    <property type="gene ID" value="ENSPMRG00000001078.1"/>
</dbReference>
<dbReference type="GO" id="GO:0007616">
    <property type="term" value="P:long-term memory"/>
    <property type="evidence" value="ECO:0007669"/>
    <property type="project" value="Ensembl"/>
</dbReference>
<dbReference type="GO" id="GO:0008542">
    <property type="term" value="P:visual learning"/>
    <property type="evidence" value="ECO:0007669"/>
    <property type="project" value="Ensembl"/>
</dbReference>
<keyword evidence="2" id="KW-0677">Repeat</keyword>
<dbReference type="GeneID" id="114593652"/>
<evidence type="ECO:0000259" key="6">
    <source>
        <dbReference type="PROSITE" id="PS50853"/>
    </source>
</evidence>
<evidence type="ECO:0000256" key="4">
    <source>
        <dbReference type="SAM" id="Phobius"/>
    </source>
</evidence>
<dbReference type="OrthoDB" id="676979at2759"/>
<dbReference type="CTD" id="164312"/>
<evidence type="ECO:0000256" key="2">
    <source>
        <dbReference type="ARBA" id="ARBA00022737"/>
    </source>
</evidence>
<keyword evidence="4" id="KW-0472">Membrane</keyword>
<dbReference type="PANTHER" id="PTHR24366">
    <property type="entry name" value="IG(IMMUNOGLOBULIN) AND LRR(LEUCINE RICH REPEAT) DOMAINS"/>
    <property type="match status" value="1"/>
</dbReference>
<dbReference type="RefSeq" id="XP_028578031.1">
    <property type="nucleotide sequence ID" value="XM_028722198.1"/>
</dbReference>
<organism evidence="7 8">
    <name type="scientific">Podarcis muralis</name>
    <name type="common">Wall lizard</name>
    <name type="synonym">Lacerta muralis</name>
    <dbReference type="NCBI Taxonomy" id="64176"/>
    <lineage>
        <taxon>Eukaryota</taxon>
        <taxon>Metazoa</taxon>
        <taxon>Chordata</taxon>
        <taxon>Craniata</taxon>
        <taxon>Vertebrata</taxon>
        <taxon>Euteleostomi</taxon>
        <taxon>Lepidosauria</taxon>
        <taxon>Squamata</taxon>
        <taxon>Bifurcata</taxon>
        <taxon>Unidentata</taxon>
        <taxon>Episquamata</taxon>
        <taxon>Laterata</taxon>
        <taxon>Lacertibaenia</taxon>
        <taxon>Lacertidae</taxon>
        <taxon>Podarcis</taxon>
    </lineage>
</organism>
<dbReference type="Pfam" id="PF00041">
    <property type="entry name" value="fn3"/>
    <property type="match status" value="1"/>
</dbReference>
<dbReference type="InterPro" id="IPR003961">
    <property type="entry name" value="FN3_dom"/>
</dbReference>
<dbReference type="CDD" id="cd00063">
    <property type="entry name" value="FN3"/>
    <property type="match status" value="1"/>
</dbReference>
<dbReference type="PANTHER" id="PTHR24366:SF13">
    <property type="entry name" value="LEUCINE-RICH REPEAT NEURONAL PROTEIN 4"/>
    <property type="match status" value="1"/>
</dbReference>
<dbReference type="Proteomes" id="UP000472272">
    <property type="component" value="Chromosome 3"/>
</dbReference>
<feature type="domain" description="Fibronectin type-III" evidence="6">
    <location>
        <begin position="611"/>
        <end position="708"/>
    </location>
</feature>
<protein>
    <submittedName>
        <fullName evidence="7">Leucine rich repeat neuronal 4</fullName>
    </submittedName>
</protein>
<evidence type="ECO:0000256" key="5">
    <source>
        <dbReference type="SAM" id="SignalP"/>
    </source>
</evidence>
<dbReference type="PROSITE" id="PS50853">
    <property type="entry name" value="FN3"/>
    <property type="match status" value="1"/>
</dbReference>
<feature type="signal peptide" evidence="5">
    <location>
        <begin position="1"/>
        <end position="17"/>
    </location>
</feature>
<dbReference type="SMART" id="SM00060">
    <property type="entry name" value="FN3"/>
    <property type="match status" value="1"/>
</dbReference>